<dbReference type="Proteomes" id="UP000006813">
    <property type="component" value="Unassembled WGS sequence"/>
</dbReference>
<evidence type="ECO:0000313" key="2">
    <source>
        <dbReference type="Proteomes" id="UP000006813"/>
    </source>
</evidence>
<dbReference type="PANTHER" id="PTHR47115:SF1">
    <property type="entry name" value="COILED-COIL DOMAIN-CONTAINING PROTEIN 183"/>
    <property type="match status" value="1"/>
</dbReference>
<name>G5BQQ7_HETGA</name>
<dbReference type="InParanoid" id="G5BQQ7"/>
<evidence type="ECO:0000313" key="1">
    <source>
        <dbReference type="EMBL" id="EHB11618.1"/>
    </source>
</evidence>
<dbReference type="EMBL" id="JH171419">
    <property type="protein sequence ID" value="EHB11618.1"/>
    <property type="molecule type" value="Genomic_DNA"/>
</dbReference>
<protein>
    <submittedName>
        <fullName evidence="4">Coiled-coil domain-containing protein 183 isoform X1</fullName>
    </submittedName>
</protein>
<dbReference type="GeneID" id="101713462"/>
<dbReference type="PANTHER" id="PTHR47115">
    <property type="entry name" value="COILED-COIL DOMAIN-CONTAINING PROTEIN 183"/>
    <property type="match status" value="1"/>
</dbReference>
<dbReference type="RefSeq" id="XP_004848916.1">
    <property type="nucleotide sequence ID" value="XM_004848859.3"/>
</dbReference>
<reference evidence="1 2" key="1">
    <citation type="journal article" date="2011" name="Nature">
        <title>Genome sequencing reveals insights into physiology and longevity of the naked mole rat.</title>
        <authorList>
            <person name="Kim E.B."/>
            <person name="Fang X."/>
            <person name="Fushan A.A."/>
            <person name="Huang Z."/>
            <person name="Lobanov A.V."/>
            <person name="Han L."/>
            <person name="Marino S.M."/>
            <person name="Sun X."/>
            <person name="Turanov A.A."/>
            <person name="Yang P."/>
            <person name="Yim S.H."/>
            <person name="Zhao X."/>
            <person name="Kasaikina M.V."/>
            <person name="Stoletzki N."/>
            <person name="Peng C."/>
            <person name="Polak P."/>
            <person name="Xiong Z."/>
            <person name="Kiezun A."/>
            <person name="Zhu Y."/>
            <person name="Chen Y."/>
            <person name="Kryukov G.V."/>
            <person name="Zhang Q."/>
            <person name="Peshkin L."/>
            <person name="Yang L."/>
            <person name="Bronson R.T."/>
            <person name="Buffenstein R."/>
            <person name="Wang B."/>
            <person name="Han C."/>
            <person name="Li Q."/>
            <person name="Chen L."/>
            <person name="Zhao W."/>
            <person name="Sunyaev S.R."/>
            <person name="Park T.J."/>
            <person name="Zhang G."/>
            <person name="Wang J."/>
            <person name="Gladyshev V.N."/>
        </authorList>
    </citation>
    <scope>NUCLEOTIDE SEQUENCE [LARGE SCALE GENOMIC DNA]</scope>
</reference>
<reference evidence="4" key="2">
    <citation type="submission" date="2025-04" db="UniProtKB">
        <authorList>
            <consortium name="RefSeq"/>
        </authorList>
    </citation>
    <scope>IDENTIFICATION</scope>
</reference>
<dbReference type="eggNOG" id="ENOG502QTFP">
    <property type="taxonomic scope" value="Eukaryota"/>
</dbReference>
<organism evidence="1 2">
    <name type="scientific">Heterocephalus glaber</name>
    <name type="common">Naked mole rat</name>
    <dbReference type="NCBI Taxonomy" id="10181"/>
    <lineage>
        <taxon>Eukaryota</taxon>
        <taxon>Metazoa</taxon>
        <taxon>Chordata</taxon>
        <taxon>Craniata</taxon>
        <taxon>Vertebrata</taxon>
        <taxon>Euteleostomi</taxon>
        <taxon>Mammalia</taxon>
        <taxon>Eutheria</taxon>
        <taxon>Euarchontoglires</taxon>
        <taxon>Glires</taxon>
        <taxon>Rodentia</taxon>
        <taxon>Hystricomorpha</taxon>
        <taxon>Bathyergidae</taxon>
        <taxon>Heterocephalus</taxon>
    </lineage>
</organism>
<gene>
    <name evidence="4" type="primary">Ccdc183</name>
    <name evidence="1" type="ORF">GW7_00371</name>
</gene>
<proteinExistence type="predicted"/>
<dbReference type="KEGG" id="hgl:101713462"/>
<sequence length="533" mass="61091">MKVHKEANTEGQVQELKTITRLQEQCRALQTQGMKEKTAQNKATLGLLRSNIRRGAHEWASAKKYDQRAIAKACGKDVPLRLAHGRSTMEVAREKLRKYVFDRVNVHNALIHSVRRRGERLESLQLELTRLRSQPEATKEEARLLQVIRQLENSIEKTNIKITTSQNIRLLYVDLLEYLKKVLAGYPVVLGKLQNRVVSSSAEASDMTVLSQDAVMITDQVKRNMRQGEVTFIKERRARENRLTQHKQLIDKIHTKEASEKLCRGHRDLDFPKSSMSTDFLMKRKEASEMDTQYQATVTALVDRVKSAVQCSHLWDIAGRFLAQKNTEENLQLRMEDCEDQRAQLGALIKKLQLEEALLKFGQTPSSISFKSIEEKMSNMLKEEEARLQLAHSNMTKSQQLLLTVQTGIDNLYIQLIGITVPGSQKEPMPSDIFDVHGKLACCERKLTYLADGLQALSRTEEISTKVKDALESSMLKERYNTRIAFEDLEEDMIESFQFAHMDHSYILSRAEIKKQAQGLMEGKLKVPKKKKK</sequence>
<accession>G5BQQ7</accession>
<dbReference type="InterPro" id="IPR043247">
    <property type="entry name" value="CCDC183"/>
</dbReference>
<keyword evidence="3" id="KW-1185">Reference proteome</keyword>
<dbReference type="Bgee" id="ENSHGLG00000012985">
    <property type="expression patterns" value="Expressed in cerebellum and 9 other cell types or tissues"/>
</dbReference>
<evidence type="ECO:0000313" key="4">
    <source>
        <dbReference type="RefSeq" id="XP_004848916.1"/>
    </source>
</evidence>
<dbReference type="STRING" id="10181.G5BQQ7"/>
<evidence type="ECO:0000313" key="3">
    <source>
        <dbReference type="Proteomes" id="UP000694906"/>
    </source>
</evidence>
<dbReference type="CTD" id="84960"/>
<dbReference type="AlphaFoldDB" id="G5BQQ7"/>
<dbReference type="OrthoDB" id="10255247at2759"/>
<dbReference type="Proteomes" id="UP000694906">
    <property type="component" value="Unplaced"/>
</dbReference>